<dbReference type="PANTHER" id="PTHR44042:SF54">
    <property type="entry name" value="MYB-LIKE DNA-BINDING DOMAIN, SHAQKYF CLASS PROTEIN"/>
    <property type="match status" value="1"/>
</dbReference>
<evidence type="ECO:0000256" key="5">
    <source>
        <dbReference type="SAM" id="SignalP"/>
    </source>
</evidence>
<dbReference type="RefSeq" id="XP_030524041.2">
    <property type="nucleotide sequence ID" value="XM_030668181.2"/>
</dbReference>
<dbReference type="InterPro" id="IPR001005">
    <property type="entry name" value="SANT/Myb"/>
</dbReference>
<protein>
    <submittedName>
        <fullName evidence="10">Transcription factor SRM1-like</fullName>
    </submittedName>
</protein>
<keyword evidence="3" id="KW-0804">Transcription</keyword>
<dbReference type="Gene3D" id="1.10.10.60">
    <property type="entry name" value="Homeodomain-like"/>
    <property type="match status" value="2"/>
</dbReference>
<name>A0A8B8NNF2_9MYRT</name>
<evidence type="ECO:0000259" key="7">
    <source>
        <dbReference type="PROSITE" id="PS51293"/>
    </source>
</evidence>
<dbReference type="AlphaFoldDB" id="A0A8B8NNF2"/>
<evidence type="ECO:0000313" key="10">
    <source>
        <dbReference type="RefSeq" id="XP_030524041.2"/>
    </source>
</evidence>
<feature type="domain" description="Myb-like" evidence="6">
    <location>
        <begin position="127"/>
        <end position="179"/>
    </location>
</feature>
<keyword evidence="9" id="KW-1185">Reference proteome</keyword>
<dbReference type="KEGG" id="rarg:115736464"/>
<evidence type="ECO:0000259" key="8">
    <source>
        <dbReference type="PROSITE" id="PS51294"/>
    </source>
</evidence>
<organism evidence="9 10">
    <name type="scientific">Rhodamnia argentea</name>
    <dbReference type="NCBI Taxonomy" id="178133"/>
    <lineage>
        <taxon>Eukaryota</taxon>
        <taxon>Viridiplantae</taxon>
        <taxon>Streptophyta</taxon>
        <taxon>Embryophyta</taxon>
        <taxon>Tracheophyta</taxon>
        <taxon>Spermatophyta</taxon>
        <taxon>Magnoliopsida</taxon>
        <taxon>eudicotyledons</taxon>
        <taxon>Gunneridae</taxon>
        <taxon>Pentapetalae</taxon>
        <taxon>rosids</taxon>
        <taxon>malvids</taxon>
        <taxon>Myrtales</taxon>
        <taxon>Myrtaceae</taxon>
        <taxon>Myrtoideae</taxon>
        <taxon>Myrteae</taxon>
        <taxon>Australasian group</taxon>
        <taxon>Rhodamnia</taxon>
    </lineage>
</organism>
<evidence type="ECO:0000259" key="6">
    <source>
        <dbReference type="PROSITE" id="PS50090"/>
    </source>
</evidence>
<feature type="domain" description="HTH myb-type" evidence="8">
    <location>
        <begin position="127"/>
        <end position="183"/>
    </location>
</feature>
<feature type="signal peptide" evidence="5">
    <location>
        <begin position="1"/>
        <end position="26"/>
    </location>
</feature>
<dbReference type="InterPro" id="IPR017884">
    <property type="entry name" value="SANT_dom"/>
</dbReference>
<keyword evidence="4" id="KW-0539">Nucleus</keyword>
<comment type="subcellular location">
    <subcellularLocation>
        <location evidence="1">Nucleus</location>
    </subcellularLocation>
</comment>
<dbReference type="GO" id="GO:0010468">
    <property type="term" value="P:regulation of gene expression"/>
    <property type="evidence" value="ECO:0007669"/>
    <property type="project" value="UniProtKB-ARBA"/>
</dbReference>
<accession>A0A8B8NNF2</accession>
<dbReference type="InterPro" id="IPR009057">
    <property type="entry name" value="Homeodomain-like_sf"/>
</dbReference>
<sequence length="233" mass="26011">MWDVLSCFLSPLLCLLMIDSSQKAMANPESADLQEPEGHCKNGCCAGIWTFQENQRFESALATLSGPMDISLLCDFVKKITPEFPGKSAEQLGRHLEALWHDVDLIESGEVTFPGQWPADEEGGRGRERKRGMAWTKEEHERFLSGLEIYGRGDWKSIARHVVVSKSPTQVASHAQKYFNRKDRAEEEKLRRSINDTHSINDTPGIGHIGAMASMSSSLPSARYADSSERLDS</sequence>
<evidence type="ECO:0000313" key="9">
    <source>
        <dbReference type="Proteomes" id="UP000827889"/>
    </source>
</evidence>
<evidence type="ECO:0000256" key="4">
    <source>
        <dbReference type="ARBA" id="ARBA00023242"/>
    </source>
</evidence>
<feature type="domain" description="SANT" evidence="7">
    <location>
        <begin position="130"/>
        <end position="183"/>
    </location>
</feature>
<dbReference type="PROSITE" id="PS51293">
    <property type="entry name" value="SANT"/>
    <property type="match status" value="1"/>
</dbReference>
<dbReference type="InterPro" id="IPR017930">
    <property type="entry name" value="Myb_dom"/>
</dbReference>
<gene>
    <name evidence="10" type="primary">LOC115736464</name>
</gene>
<dbReference type="InterPro" id="IPR006447">
    <property type="entry name" value="Myb_dom_plants"/>
</dbReference>
<dbReference type="GO" id="GO:0005634">
    <property type="term" value="C:nucleus"/>
    <property type="evidence" value="ECO:0007669"/>
    <property type="project" value="UniProtKB-SubCell"/>
</dbReference>
<dbReference type="PROSITE" id="PS51294">
    <property type="entry name" value="HTH_MYB"/>
    <property type="match status" value="1"/>
</dbReference>
<feature type="chain" id="PRO_5046415604" evidence="5">
    <location>
        <begin position="27"/>
        <end position="233"/>
    </location>
</feature>
<dbReference type="SMART" id="SM00717">
    <property type="entry name" value="SANT"/>
    <property type="match status" value="1"/>
</dbReference>
<dbReference type="Pfam" id="PF00249">
    <property type="entry name" value="Myb_DNA-binding"/>
    <property type="match status" value="1"/>
</dbReference>
<dbReference type="PANTHER" id="PTHR44042">
    <property type="entry name" value="DUPLICATED HOMEODOMAIN-LIKE SUPERFAMILY PROTEIN-RELATED"/>
    <property type="match status" value="1"/>
</dbReference>
<keyword evidence="2" id="KW-0805">Transcription regulation</keyword>
<dbReference type="GeneID" id="115736464"/>
<keyword evidence="5" id="KW-0732">Signal</keyword>
<proteinExistence type="predicted"/>
<dbReference type="PROSITE" id="PS50090">
    <property type="entry name" value="MYB_LIKE"/>
    <property type="match status" value="1"/>
</dbReference>
<dbReference type="SUPFAM" id="SSF46689">
    <property type="entry name" value="Homeodomain-like"/>
    <property type="match status" value="1"/>
</dbReference>
<dbReference type="Proteomes" id="UP000827889">
    <property type="component" value="Chromosome 11"/>
</dbReference>
<evidence type="ECO:0000256" key="1">
    <source>
        <dbReference type="ARBA" id="ARBA00004123"/>
    </source>
</evidence>
<dbReference type="NCBIfam" id="TIGR01557">
    <property type="entry name" value="myb_SHAQKYF"/>
    <property type="match status" value="1"/>
</dbReference>
<reference evidence="10" key="1">
    <citation type="submission" date="2025-08" db="UniProtKB">
        <authorList>
            <consortium name="RefSeq"/>
        </authorList>
    </citation>
    <scope>IDENTIFICATION</scope>
    <source>
        <tissue evidence="10">Leaf</tissue>
    </source>
</reference>
<dbReference type="GO" id="GO:0003677">
    <property type="term" value="F:DNA binding"/>
    <property type="evidence" value="ECO:0007669"/>
    <property type="project" value="InterPro"/>
</dbReference>
<dbReference type="CDD" id="cd00167">
    <property type="entry name" value="SANT"/>
    <property type="match status" value="1"/>
</dbReference>
<evidence type="ECO:0000256" key="2">
    <source>
        <dbReference type="ARBA" id="ARBA00023015"/>
    </source>
</evidence>
<evidence type="ECO:0000256" key="3">
    <source>
        <dbReference type="ARBA" id="ARBA00023163"/>
    </source>
</evidence>